<organism evidence="2">
    <name type="scientific">Calcidiscus leptoporus</name>
    <dbReference type="NCBI Taxonomy" id="127549"/>
    <lineage>
        <taxon>Eukaryota</taxon>
        <taxon>Haptista</taxon>
        <taxon>Haptophyta</taxon>
        <taxon>Prymnesiophyceae</taxon>
        <taxon>Coccolithales</taxon>
        <taxon>Calcidiscaceae</taxon>
        <taxon>Calcidiscus</taxon>
    </lineage>
</organism>
<gene>
    <name evidence="2" type="ORF">CLEP1334_LOCUS17104</name>
</gene>
<feature type="chain" id="PRO_5030900860" evidence="1">
    <location>
        <begin position="20"/>
        <end position="290"/>
    </location>
</feature>
<proteinExistence type="predicted"/>
<evidence type="ECO:0000313" key="2">
    <source>
        <dbReference type="EMBL" id="CAD8541818.1"/>
    </source>
</evidence>
<feature type="signal peptide" evidence="1">
    <location>
        <begin position="1"/>
        <end position="19"/>
    </location>
</feature>
<reference evidence="2" key="1">
    <citation type="submission" date="2021-01" db="EMBL/GenBank/DDBJ databases">
        <authorList>
            <person name="Corre E."/>
            <person name="Pelletier E."/>
            <person name="Niang G."/>
            <person name="Scheremetjew M."/>
            <person name="Finn R."/>
            <person name="Kale V."/>
            <person name="Holt S."/>
            <person name="Cochrane G."/>
            <person name="Meng A."/>
            <person name="Brown T."/>
            <person name="Cohen L."/>
        </authorList>
    </citation>
    <scope>NUCLEOTIDE SEQUENCE</scope>
    <source>
        <strain evidence="2">RCC1130</strain>
    </source>
</reference>
<accession>A0A7S0J6J0</accession>
<dbReference type="EMBL" id="HBER01033950">
    <property type="protein sequence ID" value="CAD8541818.1"/>
    <property type="molecule type" value="Transcribed_RNA"/>
</dbReference>
<keyword evidence="1" id="KW-0732">Signal</keyword>
<dbReference type="AlphaFoldDB" id="A0A7S0J6J0"/>
<sequence length="290" mass="30522">MMLLSATLVSGFAPTPVPCEPVCDWSTHDYKLVGKEMACVARDPDADEYLFYTMEVGMCTVKSGNTTHAVFDIDVINGISFANAPYEKVLMPSETALLSNMSNYVDKAVVLSYVGGDGKVHVHAGKLADVGADGHGKLVGKRLFGGDHGALDEPVDCAIDEVAAVNGISGVGYGMCTFDGEGRVELAADGLGAFTGAAAFLPLNATDLSMFEGLNAAVYTVSGDYEVFKISEINKTYVAGVSYFSTRAGAWPTDFSPGKKVVEPCSIFIDFLFVIGAIVNLARAIGRHAG</sequence>
<name>A0A7S0J6J0_9EUKA</name>
<protein>
    <submittedName>
        <fullName evidence="2">Uncharacterized protein</fullName>
    </submittedName>
</protein>
<evidence type="ECO:0000256" key="1">
    <source>
        <dbReference type="SAM" id="SignalP"/>
    </source>
</evidence>